<dbReference type="InterPro" id="IPR004797">
    <property type="entry name" value="Competence_ComEC/Rec2"/>
</dbReference>
<feature type="transmembrane region" description="Helical" evidence="6">
    <location>
        <begin position="398"/>
        <end position="421"/>
    </location>
</feature>
<dbReference type="Pfam" id="PF13567">
    <property type="entry name" value="DUF4131"/>
    <property type="match status" value="1"/>
</dbReference>
<dbReference type="RefSeq" id="WP_053951774.1">
    <property type="nucleotide sequence ID" value="NZ_CP010552.1"/>
</dbReference>
<dbReference type="InterPro" id="IPR001279">
    <property type="entry name" value="Metallo-B-lactamas"/>
</dbReference>
<feature type="transmembrane region" description="Helical" evidence="6">
    <location>
        <begin position="363"/>
        <end position="386"/>
    </location>
</feature>
<feature type="transmembrane region" description="Helical" evidence="6">
    <location>
        <begin position="26"/>
        <end position="45"/>
    </location>
</feature>
<dbReference type="GO" id="GO:0030420">
    <property type="term" value="P:establishment of competence for transformation"/>
    <property type="evidence" value="ECO:0007669"/>
    <property type="project" value="InterPro"/>
</dbReference>
<proteinExistence type="predicted"/>
<keyword evidence="5 6" id="KW-0472">Membrane</keyword>
<dbReference type="InterPro" id="IPR052159">
    <property type="entry name" value="Competence_DNA_uptake"/>
</dbReference>
<dbReference type="PANTHER" id="PTHR30619:SF1">
    <property type="entry name" value="RECOMBINATION PROTEIN 2"/>
    <property type="match status" value="1"/>
</dbReference>
<dbReference type="SUPFAM" id="SSF56281">
    <property type="entry name" value="Metallo-hydrolase/oxidoreductase"/>
    <property type="match status" value="1"/>
</dbReference>
<dbReference type="NCBIfam" id="TIGR00361">
    <property type="entry name" value="ComEC_Rec2"/>
    <property type="match status" value="1"/>
</dbReference>
<dbReference type="Gene3D" id="3.60.15.10">
    <property type="entry name" value="Ribonuclease Z/Hydroxyacylglutathione hydrolase-like"/>
    <property type="match status" value="1"/>
</dbReference>
<evidence type="ECO:0000256" key="5">
    <source>
        <dbReference type="ARBA" id="ARBA00023136"/>
    </source>
</evidence>
<keyword evidence="3 6" id="KW-0812">Transmembrane</keyword>
<reference evidence="8 9" key="1">
    <citation type="journal article" date="2015" name="Genome Announc.">
        <title>Genome Sequence of 'Candidatus Thioglobus autotrophica' Strain EF1, a Chemoautotroph from the SUP05 Clade of Marine Gammaproteobacteria.</title>
        <authorList>
            <person name="Shah V."/>
            <person name="Morris R.M."/>
        </authorList>
    </citation>
    <scope>NUCLEOTIDE SEQUENCE [LARGE SCALE GENOMIC DNA]</scope>
    <source>
        <strain evidence="8 9">EF1</strain>
    </source>
</reference>
<feature type="transmembrane region" description="Helical" evidence="6">
    <location>
        <begin position="428"/>
        <end position="449"/>
    </location>
</feature>
<evidence type="ECO:0000313" key="8">
    <source>
        <dbReference type="EMBL" id="ALE52805.1"/>
    </source>
</evidence>
<protein>
    <recommendedName>
        <fullName evidence="7">Metallo-beta-lactamase domain-containing protein</fullName>
    </recommendedName>
</protein>
<feature type="transmembrane region" description="Helical" evidence="6">
    <location>
        <begin position="318"/>
        <end position="334"/>
    </location>
</feature>
<dbReference type="InterPro" id="IPR025405">
    <property type="entry name" value="DUF4131"/>
</dbReference>
<evidence type="ECO:0000259" key="7">
    <source>
        <dbReference type="SMART" id="SM00849"/>
    </source>
</evidence>
<dbReference type="EMBL" id="CP010552">
    <property type="protein sequence ID" value="ALE52805.1"/>
    <property type="molecule type" value="Genomic_DNA"/>
</dbReference>
<dbReference type="Pfam" id="PF03772">
    <property type="entry name" value="Competence"/>
    <property type="match status" value="1"/>
</dbReference>
<evidence type="ECO:0000256" key="3">
    <source>
        <dbReference type="ARBA" id="ARBA00022692"/>
    </source>
</evidence>
<dbReference type="InterPro" id="IPR004477">
    <property type="entry name" value="ComEC_N"/>
</dbReference>
<evidence type="ECO:0000256" key="4">
    <source>
        <dbReference type="ARBA" id="ARBA00022989"/>
    </source>
</evidence>
<dbReference type="PATRIC" id="fig|1705394.5.peg.1210"/>
<dbReference type="PANTHER" id="PTHR30619">
    <property type="entry name" value="DNA INTERNALIZATION/COMPETENCE PROTEIN COMEC/REC2"/>
    <property type="match status" value="1"/>
</dbReference>
<evidence type="ECO:0000313" key="9">
    <source>
        <dbReference type="Proteomes" id="UP000058020"/>
    </source>
</evidence>
<dbReference type="KEGG" id="tho:SP60_06075"/>
<name>A0A0M3TUE9_9GAMM</name>
<dbReference type="SMART" id="SM00849">
    <property type="entry name" value="Lactamase_B"/>
    <property type="match status" value="1"/>
</dbReference>
<comment type="subcellular location">
    <subcellularLocation>
        <location evidence="1">Cell membrane</location>
        <topology evidence="1">Multi-pass membrane protein</topology>
    </subcellularLocation>
</comment>
<dbReference type="STRING" id="1705394.SP60_06075"/>
<dbReference type="NCBIfam" id="TIGR00360">
    <property type="entry name" value="ComEC_N-term"/>
    <property type="match status" value="1"/>
</dbReference>
<feature type="transmembrane region" description="Helical" evidence="6">
    <location>
        <begin position="270"/>
        <end position="288"/>
    </location>
</feature>
<evidence type="ECO:0000256" key="6">
    <source>
        <dbReference type="SAM" id="Phobius"/>
    </source>
</evidence>
<evidence type="ECO:0000256" key="2">
    <source>
        <dbReference type="ARBA" id="ARBA00022475"/>
    </source>
</evidence>
<keyword evidence="4 6" id="KW-1133">Transmembrane helix</keyword>
<dbReference type="CDD" id="cd07731">
    <property type="entry name" value="ComA-like_MBL-fold"/>
    <property type="match status" value="1"/>
</dbReference>
<feature type="transmembrane region" description="Helical" evidence="6">
    <location>
        <begin position="237"/>
        <end position="258"/>
    </location>
</feature>
<keyword evidence="9" id="KW-1185">Reference proteome</keyword>
<feature type="transmembrane region" description="Helical" evidence="6">
    <location>
        <begin position="340"/>
        <end position="356"/>
    </location>
</feature>
<dbReference type="Pfam" id="PF00753">
    <property type="entry name" value="Lactamase_B"/>
    <property type="match status" value="1"/>
</dbReference>
<dbReference type="OrthoDB" id="9761531at2"/>
<keyword evidence="2" id="KW-1003">Cell membrane</keyword>
<feature type="transmembrane region" description="Helical" evidence="6">
    <location>
        <begin position="469"/>
        <end position="497"/>
    </location>
</feature>
<dbReference type="GO" id="GO:0005886">
    <property type="term" value="C:plasma membrane"/>
    <property type="evidence" value="ECO:0007669"/>
    <property type="project" value="UniProtKB-SubCell"/>
</dbReference>
<sequence length="759" mass="85726">MLILALNFLLGILVFSLKNTLTLSTLEITLFLTLIGAVFATFKRYKSFSKNLILFITGFVWMGVFSSHALHSNIAEEFFNKPINVVGKIHNLPDQSEQKSRFSFQVSEPFQAKLKLSWYGKTPNVLNNDDTWQLLIKIKHNNSYQNKGGFDYEQWLFYQQFDATGYVRHSNSNQLISKSSGFSIDSIRQNIRQKLATQLADLPFLGVINALVIGDRSLINQEHWDLFKSTNTTHLSVISGLHIGLISGFIFMLVSFIWRRCASCASKLPANVLGAYFGLSSALIYALIAGFSIPTQRAFIMAGVVFLSLILRRHHNVWQLYGIALILVLFFNPLSIFSAGFWLSFYVVGVIIYGVGQHQDKHWFLRLLYIQLLISLATLPLIAWFFHSGSLLSPIANLVAIPVFSFISTPFSLLGALFLYLDVQFLSHLSFTIANQSLAYLSLLLQFLTELKFNLWHYTQNTSLDLATLILAVLFALLPGALKLRKIALFLVVIIWLHPADKIKYGQVQITVLDVGQGLSQLVRTKNHTLLFDAGAKYPSGFNMGDAVITPYLRSQQIDTLDLIVISHGDNDHIGGLDSILENINSREILSSVPEKISKTAKLCQLQPDWEWDGVHFQMLNIGHKFTGNNASCVLKISTQNHAIILTGDIEKKAEQHLLRTWGKQLQSNILISPHHGSKTSSSDQFLAVVKPQWVIVSSGYKNRFNHPAKTVVTRYQDHKIQMLNTSCTGQIDILMADKITLTRYRESQQRYYQRSCPE</sequence>
<accession>A0A0M3TUE9</accession>
<gene>
    <name evidence="8" type="ORF">SP60_06075</name>
</gene>
<dbReference type="Proteomes" id="UP000058020">
    <property type="component" value="Chromosome"/>
</dbReference>
<dbReference type="InterPro" id="IPR035681">
    <property type="entry name" value="ComA-like_MBL"/>
</dbReference>
<dbReference type="InterPro" id="IPR036866">
    <property type="entry name" value="RibonucZ/Hydroxyglut_hydro"/>
</dbReference>
<organism evidence="8 9">
    <name type="scientific">Candidatus Thioglobus autotrophicus</name>
    <dbReference type="NCBI Taxonomy" id="1705394"/>
    <lineage>
        <taxon>Bacteria</taxon>
        <taxon>Pseudomonadati</taxon>
        <taxon>Pseudomonadota</taxon>
        <taxon>Gammaproteobacteria</taxon>
        <taxon>Candidatus Pseudothioglobaceae</taxon>
        <taxon>Candidatus Thioglobus</taxon>
    </lineage>
</organism>
<feature type="domain" description="Metallo-beta-lactamase" evidence="7">
    <location>
        <begin position="517"/>
        <end position="701"/>
    </location>
</feature>
<dbReference type="AlphaFoldDB" id="A0A0M3TUE9"/>
<evidence type="ECO:0000256" key="1">
    <source>
        <dbReference type="ARBA" id="ARBA00004651"/>
    </source>
</evidence>